<dbReference type="HAMAP" id="MF_02087">
    <property type="entry name" value="PLP_homeostasis"/>
    <property type="match status" value="1"/>
</dbReference>
<dbReference type="InterPro" id="IPR029066">
    <property type="entry name" value="PLP-binding_barrel"/>
</dbReference>
<dbReference type="HOGENOM" id="CLU_059988_1_0_0"/>
<dbReference type="PANTHER" id="PTHR10146:SF14">
    <property type="entry name" value="PYRIDOXAL PHOSPHATE HOMEOSTASIS PROTEIN"/>
    <property type="match status" value="1"/>
</dbReference>
<protein>
    <recommendedName>
        <fullName evidence="2">Pyridoxal phosphate homeostasis protein</fullName>
        <shortName evidence="2">PLP homeostasis protein</shortName>
    </recommendedName>
</protein>
<dbReference type="OrthoDB" id="9804072at2"/>
<comment type="function">
    <text evidence="2">Pyridoxal 5'-phosphate (PLP)-binding protein, which is involved in PLP homeostasis.</text>
</comment>
<feature type="domain" description="Alanine racemase N-terminal" evidence="5">
    <location>
        <begin position="6"/>
        <end position="221"/>
    </location>
</feature>
<organism evidence="6 7">
    <name type="scientific">Pseudothermotoga thermarum DSM 5069</name>
    <dbReference type="NCBI Taxonomy" id="688269"/>
    <lineage>
        <taxon>Bacteria</taxon>
        <taxon>Thermotogati</taxon>
        <taxon>Thermotogota</taxon>
        <taxon>Thermotogae</taxon>
        <taxon>Thermotogales</taxon>
        <taxon>Thermotogaceae</taxon>
        <taxon>Pseudothermotoga</taxon>
    </lineage>
</organism>
<sequence length="225" mass="25676">MNLLQNLTKVKERIEQAAKRVGRDPSQITLVAVTKEAEPEQIKTLFELGVLNFAENYAQSLIKKYEIAKDAVWHFIGRIQTNKVKYIVPRCEYIHSVWRLNEIETINKVAEKLGKIQKILVEVNVSQEETKAGITLEEAPKFVETALNYPNVSVVGLMTMAPFTDDENLIRSVFRKLRELRDKLVERFPTVQHLSMGMTNDFEIAVEEGATMVRIGRALFKGEGV</sequence>
<evidence type="ECO:0000256" key="4">
    <source>
        <dbReference type="RuleBase" id="RU004514"/>
    </source>
</evidence>
<dbReference type="CDD" id="cd00635">
    <property type="entry name" value="PLPDE_III_YBL036c_like"/>
    <property type="match status" value="1"/>
</dbReference>
<dbReference type="Proteomes" id="UP000006804">
    <property type="component" value="Chromosome"/>
</dbReference>
<dbReference type="SUPFAM" id="SSF51419">
    <property type="entry name" value="PLP-binding barrel"/>
    <property type="match status" value="1"/>
</dbReference>
<dbReference type="STRING" id="688269.Theth_0552"/>
<evidence type="ECO:0000259" key="5">
    <source>
        <dbReference type="Pfam" id="PF01168"/>
    </source>
</evidence>
<reference evidence="6 7" key="1">
    <citation type="submission" date="2010-11" db="EMBL/GenBank/DDBJ databases">
        <title>The complete genome of Thermotoga thermarum DSM 5069.</title>
        <authorList>
            <consortium name="US DOE Joint Genome Institute (JGI-PGF)"/>
            <person name="Lucas S."/>
            <person name="Copeland A."/>
            <person name="Lapidus A."/>
            <person name="Bruce D."/>
            <person name="Goodwin L."/>
            <person name="Pitluck S."/>
            <person name="Kyrpides N."/>
            <person name="Mavromatis K."/>
            <person name="Ivanova N."/>
            <person name="Zeytun A."/>
            <person name="Brettin T."/>
            <person name="Detter J.C."/>
            <person name="Tapia R."/>
            <person name="Han C."/>
            <person name="Land M."/>
            <person name="Hauser L."/>
            <person name="Markowitz V."/>
            <person name="Cheng J.-F."/>
            <person name="Hugenholtz P."/>
            <person name="Woyke T."/>
            <person name="Wu D."/>
            <person name="Spring S."/>
            <person name="Schroeder M."/>
            <person name="Brambilla E."/>
            <person name="Klenk H.-P."/>
            <person name="Eisen J.A."/>
        </authorList>
    </citation>
    <scope>NUCLEOTIDE SEQUENCE [LARGE SCALE GENOMIC DNA]</scope>
    <source>
        <strain evidence="6 7">DSM 5069</strain>
    </source>
</reference>
<gene>
    <name evidence="6" type="ORF">Theth_0552</name>
</gene>
<evidence type="ECO:0000313" key="7">
    <source>
        <dbReference type="Proteomes" id="UP000006804"/>
    </source>
</evidence>
<proteinExistence type="inferred from homology"/>
<dbReference type="PATRIC" id="fig|688269.3.peg.572"/>
<dbReference type="PIRSF" id="PIRSF004848">
    <property type="entry name" value="YBL036c_PLPDEIII"/>
    <property type="match status" value="1"/>
</dbReference>
<dbReference type="EMBL" id="CP002351">
    <property type="protein sequence ID" value="AEH50641.1"/>
    <property type="molecule type" value="Genomic_DNA"/>
</dbReference>
<dbReference type="Pfam" id="PF01168">
    <property type="entry name" value="Ala_racemase_N"/>
    <property type="match status" value="1"/>
</dbReference>
<evidence type="ECO:0000256" key="2">
    <source>
        <dbReference type="HAMAP-Rule" id="MF_02087"/>
    </source>
</evidence>
<dbReference type="PANTHER" id="PTHR10146">
    <property type="entry name" value="PROLINE SYNTHETASE CO-TRANSCRIBED BACTERIAL HOMOLOG PROTEIN"/>
    <property type="match status" value="1"/>
</dbReference>
<dbReference type="PROSITE" id="PS01211">
    <property type="entry name" value="UPF0001"/>
    <property type="match status" value="1"/>
</dbReference>
<accession>F7YXK0</accession>
<dbReference type="Gene3D" id="3.20.20.10">
    <property type="entry name" value="Alanine racemase"/>
    <property type="match status" value="1"/>
</dbReference>
<dbReference type="InterPro" id="IPR011078">
    <property type="entry name" value="PyrdxlP_homeostasis"/>
</dbReference>
<dbReference type="AlphaFoldDB" id="F7YXK0"/>
<keyword evidence="7" id="KW-1185">Reference proteome</keyword>
<evidence type="ECO:0000256" key="3">
    <source>
        <dbReference type="PIRSR" id="PIRSR004848-1"/>
    </source>
</evidence>
<feature type="modified residue" description="N6-(pyridoxal phosphate)lysine" evidence="2 3">
    <location>
        <position position="35"/>
    </location>
</feature>
<comment type="similarity">
    <text evidence="2 4">Belongs to the pyridoxal phosphate-binding protein YggS/PROSC family.</text>
</comment>
<keyword evidence="1 2" id="KW-0663">Pyridoxal phosphate</keyword>
<name>F7YXK0_9THEM</name>
<dbReference type="KEGG" id="tta:Theth_0552"/>
<dbReference type="NCBIfam" id="TIGR00044">
    <property type="entry name" value="YggS family pyridoxal phosphate-dependent enzyme"/>
    <property type="match status" value="1"/>
</dbReference>
<dbReference type="InterPro" id="IPR001608">
    <property type="entry name" value="Ala_racemase_N"/>
</dbReference>
<dbReference type="GO" id="GO:0030170">
    <property type="term" value="F:pyridoxal phosphate binding"/>
    <property type="evidence" value="ECO:0007669"/>
    <property type="project" value="UniProtKB-UniRule"/>
</dbReference>
<dbReference type="RefSeq" id="WP_013931864.1">
    <property type="nucleotide sequence ID" value="NC_015707.1"/>
</dbReference>
<evidence type="ECO:0000313" key="6">
    <source>
        <dbReference type="EMBL" id="AEH50641.1"/>
    </source>
</evidence>
<evidence type="ECO:0000256" key="1">
    <source>
        <dbReference type="ARBA" id="ARBA00022898"/>
    </source>
</evidence>
<comment type="cofactor">
    <cofactor evidence="3">
        <name>pyridoxal 5'-phosphate</name>
        <dbReference type="ChEBI" id="CHEBI:597326"/>
    </cofactor>
</comment>
<dbReference type="eggNOG" id="COG0325">
    <property type="taxonomic scope" value="Bacteria"/>
</dbReference>